<keyword evidence="3 5" id="KW-0597">Phosphoprotein</keyword>
<dbReference type="SUPFAM" id="SSF55785">
    <property type="entry name" value="PYP-like sensor domain (PAS domain)"/>
    <property type="match status" value="5"/>
</dbReference>
<feature type="domain" description="Histidine kinase" evidence="7">
    <location>
        <begin position="831"/>
        <end position="1051"/>
    </location>
</feature>
<comment type="catalytic activity">
    <reaction evidence="1">
        <text>ATP + protein L-histidine = ADP + protein N-phospho-L-histidine.</text>
        <dbReference type="EC" id="2.7.13.3"/>
    </reaction>
</comment>
<dbReference type="InterPro" id="IPR004358">
    <property type="entry name" value="Sig_transdc_His_kin-like_C"/>
</dbReference>
<dbReference type="Proteomes" id="UP001205906">
    <property type="component" value="Unassembled WGS sequence"/>
</dbReference>
<dbReference type="Pfam" id="PF00512">
    <property type="entry name" value="HisKA"/>
    <property type="match status" value="1"/>
</dbReference>
<sequence length="1359" mass="149877">MRTVQRRKTPVNKAREYPSGWFAAEGLPHLFESSGIWLWQTDAELRFTFISPTYEAATGIPPSAVLGKHRFDFLHAGQRSPRDLAHLADLEARRPFKDFIYEVRNAVGGPRWITSSGTPRFAEDGAFCGYDGVGHDVTELVGAREESSRRAESVRPSQTNEAMEDLFADVPRMVEAMPIGLLVLDRDLRIEILNSAYRRLWRLDDGVVGVGSYFTDLLHATRWNDLNGASENGWAAHVARRESAVRQGWDGATELHTRNGTTMLCTNTRLSNGKIFLTYTDVTENKERERDLADALQLARLSATVLDTVPDPIFVKDEQLRFVLANQAYGAFHGIAPEAMLGKRATDLWPASVAETFEASERRVVETGEPFEAVDDYALKGGRAGRLVRKSRVELSNGQRYMTGMLLDLAKVRKHEPDIAGIRDRLVDVIEALPGGLIIYDETDHVVMVNQNLLNGLPALRPALQPGATLRDVLELSQDLGYFRECGLAELDALYDDREAWIEAQIEAYWRPQVMSVRRNPDGSWVQTYGRRLPDGTYIGVRLDVTTLMERESALAESRGQINLLQHALDEMPVALSIVTDALNKEYVNRAWVEMTGIPRDEAVGRSDYELFPKAEADIYVADAKRVLATGEVYEVEEQASSRDGRDLHVMTRVSRITDADGRFHLIETSTDIAELKRREHDLEETLRENEVFRNIADNVPVALYAKTPDLRLSYVNRNCCEMTGMSAAGALGRTDVEVFGSTSGEDFQRSDRLVLETGNSQQNEECLLEPSGRIRYQLSNKGAMTASDGSLVLIGSTMDITELKEREAELSEARARAELADRAKSEFLANMSHEIRTPMNGVLGMAELLARSELDPKQRTFVDIIVKSGNALLTIINDILDFSKIDAGQLTLDPVPFDLAEAVEDVATLLSTRAKEKDLELIVRIAPEMAGSYHGDVGRIRQIVTNLIGNALKFTEAGHVLVDVSGTAQDEASELRVEVRDTGIGIPADKLAMVFEKFAQVDGSSTRRHEGTGLGLAITARLVALMGGRIGVESTEGKGSCFWFTLSLPRAETSRQPSAETFDLRGARVLVIDDNAVNRTILNEQLTAWGFDTCSAASGAEGLRVARAVLDLGLELDCVIVDYQMPEQTGSDVAKALRALSGMSDTPIVMLSSVDQTLGGSEARDVDAQLVKPVRSSQLHEMMIRVVGRKRGSSPGEPASSTRSAHEPVQTLPAAIPFVAAARSQVDILVAEDNEVNQLVFTQILAGTPFSFHLVSNGRLAVEAFQTLRPRLVLMDLSMPEMNGLDATEEIRQFEAYAGTHVPVIGVTAHAQKGDSEKCLAAGMDDYVQKPISPRALTEKIEQWMGPVDKQERARGLS</sequence>
<dbReference type="SUPFAM" id="SSF47384">
    <property type="entry name" value="Homodimeric domain of signal transducing histidine kinase"/>
    <property type="match status" value="1"/>
</dbReference>
<feature type="domain" description="Response regulatory" evidence="8">
    <location>
        <begin position="1228"/>
        <end position="1346"/>
    </location>
</feature>
<dbReference type="CDD" id="cd00082">
    <property type="entry name" value="HisKA"/>
    <property type="match status" value="1"/>
</dbReference>
<evidence type="ECO:0000259" key="9">
    <source>
        <dbReference type="PROSITE" id="PS50112"/>
    </source>
</evidence>
<dbReference type="CDD" id="cd16922">
    <property type="entry name" value="HATPase_EvgS-ArcB-TorS-like"/>
    <property type="match status" value="1"/>
</dbReference>
<evidence type="ECO:0000256" key="1">
    <source>
        <dbReference type="ARBA" id="ARBA00000085"/>
    </source>
</evidence>
<dbReference type="InterPro" id="IPR003594">
    <property type="entry name" value="HATPase_dom"/>
</dbReference>
<dbReference type="InterPro" id="IPR001789">
    <property type="entry name" value="Sig_transdc_resp-reg_receiver"/>
</dbReference>
<dbReference type="PANTHER" id="PTHR45339">
    <property type="entry name" value="HYBRID SIGNAL TRANSDUCTION HISTIDINE KINASE J"/>
    <property type="match status" value="1"/>
</dbReference>
<dbReference type="SMART" id="SM00091">
    <property type="entry name" value="PAS"/>
    <property type="match status" value="6"/>
</dbReference>
<dbReference type="Pfam" id="PF08448">
    <property type="entry name" value="PAS_4"/>
    <property type="match status" value="4"/>
</dbReference>
<dbReference type="PROSITE" id="PS50109">
    <property type="entry name" value="HIS_KIN"/>
    <property type="match status" value="1"/>
</dbReference>
<dbReference type="CDD" id="cd17546">
    <property type="entry name" value="REC_hyHK_CKI1_RcsC-like"/>
    <property type="match status" value="2"/>
</dbReference>
<protein>
    <recommendedName>
        <fullName evidence="2">histidine kinase</fullName>
        <ecNumber evidence="2">2.7.13.3</ecNumber>
    </recommendedName>
</protein>
<dbReference type="CDD" id="cd00130">
    <property type="entry name" value="PAS"/>
    <property type="match status" value="3"/>
</dbReference>
<dbReference type="EC" id="2.7.13.3" evidence="2"/>
<evidence type="ECO:0000256" key="2">
    <source>
        <dbReference type="ARBA" id="ARBA00012438"/>
    </source>
</evidence>
<dbReference type="NCBIfam" id="TIGR00229">
    <property type="entry name" value="sensory_box"/>
    <property type="match status" value="4"/>
</dbReference>
<comment type="caution">
    <text evidence="11">The sequence shown here is derived from an EMBL/GenBank/DDBJ whole genome shotgun (WGS) entry which is preliminary data.</text>
</comment>
<dbReference type="InterPro" id="IPR013656">
    <property type="entry name" value="PAS_4"/>
</dbReference>
<evidence type="ECO:0000259" key="10">
    <source>
        <dbReference type="PROSITE" id="PS50113"/>
    </source>
</evidence>
<dbReference type="SMART" id="SM00387">
    <property type="entry name" value="HATPase_c"/>
    <property type="match status" value="1"/>
</dbReference>
<keyword evidence="12" id="KW-1185">Reference proteome</keyword>
<dbReference type="Gene3D" id="3.30.565.10">
    <property type="entry name" value="Histidine kinase-like ATPase, C-terminal domain"/>
    <property type="match status" value="1"/>
</dbReference>
<evidence type="ECO:0000256" key="4">
    <source>
        <dbReference type="ARBA" id="ARBA00023012"/>
    </source>
</evidence>
<dbReference type="PROSITE" id="PS50112">
    <property type="entry name" value="PAS"/>
    <property type="match status" value="4"/>
</dbReference>
<feature type="domain" description="PAS" evidence="9">
    <location>
        <begin position="23"/>
        <end position="75"/>
    </location>
</feature>
<evidence type="ECO:0000256" key="6">
    <source>
        <dbReference type="SAM" id="MobiDB-lite"/>
    </source>
</evidence>
<accession>A0ABT1C9S3</accession>
<dbReference type="InterPro" id="IPR036097">
    <property type="entry name" value="HisK_dim/P_sf"/>
</dbReference>
<dbReference type="InterPro" id="IPR011006">
    <property type="entry name" value="CheY-like_superfamily"/>
</dbReference>
<dbReference type="SUPFAM" id="SSF52172">
    <property type="entry name" value="CheY-like"/>
    <property type="match status" value="2"/>
</dbReference>
<dbReference type="InterPro" id="IPR000700">
    <property type="entry name" value="PAS-assoc_C"/>
</dbReference>
<dbReference type="Pfam" id="PF00072">
    <property type="entry name" value="Response_reg"/>
    <property type="match status" value="2"/>
</dbReference>
<dbReference type="InterPro" id="IPR003661">
    <property type="entry name" value="HisK_dim/P_dom"/>
</dbReference>
<feature type="region of interest" description="Disordered" evidence="6">
    <location>
        <begin position="1189"/>
        <end position="1208"/>
    </location>
</feature>
<reference evidence="11 12" key="1">
    <citation type="submission" date="2022-06" db="EMBL/GenBank/DDBJ databases">
        <title>Mesorhizobium sp. strain RP14 Genome sequencing and assembly.</title>
        <authorList>
            <person name="Kim I."/>
        </authorList>
    </citation>
    <scope>NUCLEOTIDE SEQUENCE [LARGE SCALE GENOMIC DNA]</scope>
    <source>
        <strain evidence="12">RP14(2022)</strain>
    </source>
</reference>
<dbReference type="Gene3D" id="1.10.287.130">
    <property type="match status" value="1"/>
</dbReference>
<dbReference type="RefSeq" id="WP_252821291.1">
    <property type="nucleotide sequence ID" value="NZ_JAMXQS010000008.1"/>
</dbReference>
<feature type="domain" description="PAC" evidence="10">
    <location>
        <begin position="97"/>
        <end position="149"/>
    </location>
</feature>
<dbReference type="PROSITE" id="PS50110">
    <property type="entry name" value="RESPONSE_REGULATORY"/>
    <property type="match status" value="2"/>
</dbReference>
<organism evidence="11 12">
    <name type="scientific">Mesorhizobium liriopis</name>
    <dbReference type="NCBI Taxonomy" id="2953882"/>
    <lineage>
        <taxon>Bacteria</taxon>
        <taxon>Pseudomonadati</taxon>
        <taxon>Pseudomonadota</taxon>
        <taxon>Alphaproteobacteria</taxon>
        <taxon>Hyphomicrobiales</taxon>
        <taxon>Phyllobacteriaceae</taxon>
        <taxon>Mesorhizobium</taxon>
    </lineage>
</organism>
<feature type="domain" description="PAS" evidence="9">
    <location>
        <begin position="561"/>
        <end position="631"/>
    </location>
</feature>
<dbReference type="Gene3D" id="3.30.450.20">
    <property type="entry name" value="PAS domain"/>
    <property type="match status" value="5"/>
</dbReference>
<dbReference type="InterPro" id="IPR000014">
    <property type="entry name" value="PAS"/>
</dbReference>
<dbReference type="SUPFAM" id="SSF55874">
    <property type="entry name" value="ATPase domain of HSP90 chaperone/DNA topoisomerase II/histidine kinase"/>
    <property type="match status" value="1"/>
</dbReference>
<dbReference type="Pfam" id="PF02518">
    <property type="entry name" value="HATPase_c"/>
    <property type="match status" value="1"/>
</dbReference>
<evidence type="ECO:0000259" key="7">
    <source>
        <dbReference type="PROSITE" id="PS50109"/>
    </source>
</evidence>
<feature type="domain" description="PAC" evidence="10">
    <location>
        <begin position="634"/>
        <end position="685"/>
    </location>
</feature>
<gene>
    <name evidence="11" type="ORF">NGM99_17525</name>
</gene>
<feature type="modified residue" description="4-aspartylphosphate" evidence="5">
    <location>
        <position position="1123"/>
    </location>
</feature>
<feature type="domain" description="Response regulatory" evidence="8">
    <location>
        <begin position="1069"/>
        <end position="1188"/>
    </location>
</feature>
<feature type="domain" description="PAS" evidence="9">
    <location>
        <begin position="305"/>
        <end position="368"/>
    </location>
</feature>
<name>A0ABT1C9S3_9HYPH</name>
<evidence type="ECO:0000256" key="5">
    <source>
        <dbReference type="PROSITE-ProRule" id="PRU00169"/>
    </source>
</evidence>
<dbReference type="PANTHER" id="PTHR45339:SF1">
    <property type="entry name" value="HYBRID SIGNAL TRANSDUCTION HISTIDINE KINASE J"/>
    <property type="match status" value="1"/>
</dbReference>
<dbReference type="SMART" id="SM00388">
    <property type="entry name" value="HisKA"/>
    <property type="match status" value="1"/>
</dbReference>
<feature type="domain" description="PAC" evidence="10">
    <location>
        <begin position="762"/>
        <end position="813"/>
    </location>
</feature>
<dbReference type="Gene3D" id="3.40.50.2300">
    <property type="match status" value="2"/>
</dbReference>
<dbReference type="Pfam" id="PF12860">
    <property type="entry name" value="PAS_7"/>
    <property type="match status" value="2"/>
</dbReference>
<dbReference type="InterPro" id="IPR005467">
    <property type="entry name" value="His_kinase_dom"/>
</dbReference>
<evidence type="ECO:0000313" key="12">
    <source>
        <dbReference type="Proteomes" id="UP001205906"/>
    </source>
</evidence>
<dbReference type="InterPro" id="IPR035965">
    <property type="entry name" value="PAS-like_dom_sf"/>
</dbReference>
<dbReference type="SMART" id="SM00448">
    <property type="entry name" value="REC"/>
    <property type="match status" value="2"/>
</dbReference>
<feature type="modified residue" description="4-aspartylphosphate" evidence="5">
    <location>
        <position position="1277"/>
    </location>
</feature>
<evidence type="ECO:0000256" key="3">
    <source>
        <dbReference type="ARBA" id="ARBA00022553"/>
    </source>
</evidence>
<evidence type="ECO:0000313" key="11">
    <source>
        <dbReference type="EMBL" id="MCO6051589.1"/>
    </source>
</evidence>
<proteinExistence type="predicted"/>
<dbReference type="InterPro" id="IPR036890">
    <property type="entry name" value="HATPase_C_sf"/>
</dbReference>
<keyword evidence="4" id="KW-0902">Two-component regulatory system</keyword>
<dbReference type="PRINTS" id="PR00344">
    <property type="entry name" value="BCTRLSENSOR"/>
</dbReference>
<dbReference type="EMBL" id="JAMXQS010000008">
    <property type="protein sequence ID" value="MCO6051589.1"/>
    <property type="molecule type" value="Genomic_DNA"/>
</dbReference>
<feature type="domain" description="PAS" evidence="9">
    <location>
        <begin position="689"/>
        <end position="759"/>
    </location>
</feature>
<dbReference type="PROSITE" id="PS50113">
    <property type="entry name" value="PAC"/>
    <property type="match status" value="3"/>
</dbReference>
<evidence type="ECO:0000259" key="8">
    <source>
        <dbReference type="PROSITE" id="PS50110"/>
    </source>
</evidence>